<dbReference type="GO" id="GO:0008630">
    <property type="term" value="P:intrinsic apoptotic signaling pathway in response to DNA damage"/>
    <property type="evidence" value="ECO:0007669"/>
    <property type="project" value="TreeGrafter"/>
</dbReference>
<dbReference type="PANTHER" id="PTHR11256">
    <property type="entry name" value="BCL-2 RELATED"/>
    <property type="match status" value="1"/>
</dbReference>
<keyword evidence="4" id="KW-1185">Reference proteome</keyword>
<dbReference type="InterPro" id="IPR020726">
    <property type="entry name" value="Bcl2_BH2_motif_CS"/>
</dbReference>
<dbReference type="GO" id="GO:0001836">
    <property type="term" value="P:release of cytochrome c from mitochondria"/>
    <property type="evidence" value="ECO:0007669"/>
    <property type="project" value="TreeGrafter"/>
</dbReference>
<dbReference type="Pfam" id="PF00452">
    <property type="entry name" value="Bcl-2"/>
    <property type="match status" value="1"/>
</dbReference>
<dbReference type="PROSITE" id="PS50062">
    <property type="entry name" value="BCL2_FAMILY"/>
    <property type="match status" value="1"/>
</dbReference>
<gene>
    <name evidence="5" type="primary">LOC117669123</name>
</gene>
<dbReference type="PANTHER" id="PTHR11256:SF42">
    <property type="entry name" value="APOPTOSIS REGULATOR BAX"/>
    <property type="match status" value="1"/>
</dbReference>
<dbReference type="PRINTS" id="PR01862">
    <property type="entry name" value="BCL2FAMILY"/>
</dbReference>
<dbReference type="GO" id="GO:0042981">
    <property type="term" value="P:regulation of apoptotic process"/>
    <property type="evidence" value="ECO:0007669"/>
    <property type="project" value="InterPro"/>
</dbReference>
<proteinExistence type="inferred from homology"/>
<evidence type="ECO:0000256" key="1">
    <source>
        <dbReference type="ARBA" id="ARBA00009458"/>
    </source>
</evidence>
<dbReference type="InterPro" id="IPR046371">
    <property type="entry name" value="Bcl-2_BH1-3"/>
</dbReference>
<keyword evidence="2" id="KW-0053">Apoptosis</keyword>
<dbReference type="GO" id="GO:0051400">
    <property type="term" value="F:BH domain binding"/>
    <property type="evidence" value="ECO:0007669"/>
    <property type="project" value="TreeGrafter"/>
</dbReference>
<dbReference type="InterPro" id="IPR036834">
    <property type="entry name" value="Bcl-2-like_sf"/>
</dbReference>
<evidence type="ECO:0000313" key="4">
    <source>
        <dbReference type="Proteomes" id="UP001652622"/>
    </source>
</evidence>
<dbReference type="InterPro" id="IPR002475">
    <property type="entry name" value="Bcl2-like"/>
</dbReference>
<dbReference type="Gene3D" id="1.10.437.10">
    <property type="entry name" value="Blc2-like"/>
    <property type="match status" value="1"/>
</dbReference>
<evidence type="ECO:0000256" key="2">
    <source>
        <dbReference type="ARBA" id="ARBA00022703"/>
    </source>
</evidence>
<dbReference type="PROSITE" id="PS01258">
    <property type="entry name" value="BH2"/>
    <property type="match status" value="1"/>
</dbReference>
<name>A0A6P9C6Y4_PANGU</name>
<organism evidence="4 5">
    <name type="scientific">Pantherophis guttatus</name>
    <name type="common">Corn snake</name>
    <name type="synonym">Elaphe guttata</name>
    <dbReference type="NCBI Taxonomy" id="94885"/>
    <lineage>
        <taxon>Eukaryota</taxon>
        <taxon>Metazoa</taxon>
        <taxon>Chordata</taxon>
        <taxon>Craniata</taxon>
        <taxon>Vertebrata</taxon>
        <taxon>Euteleostomi</taxon>
        <taxon>Lepidosauria</taxon>
        <taxon>Squamata</taxon>
        <taxon>Bifurcata</taxon>
        <taxon>Unidentata</taxon>
        <taxon>Episquamata</taxon>
        <taxon>Toxicofera</taxon>
        <taxon>Serpentes</taxon>
        <taxon>Colubroidea</taxon>
        <taxon>Colubridae</taxon>
        <taxon>Colubrinae</taxon>
        <taxon>Pantherophis</taxon>
    </lineage>
</organism>
<evidence type="ECO:0000259" key="3">
    <source>
        <dbReference type="SMART" id="SM00337"/>
    </source>
</evidence>
<feature type="domain" description="Bcl-2 Bcl-2 homology region 1-3" evidence="3">
    <location>
        <begin position="79"/>
        <end position="169"/>
    </location>
</feature>
<comment type="similarity">
    <text evidence="1">Belongs to the Bcl-2 family.</text>
</comment>
<dbReference type="GeneID" id="117669123"/>
<dbReference type="GO" id="GO:0005741">
    <property type="term" value="C:mitochondrial outer membrane"/>
    <property type="evidence" value="ECO:0007669"/>
    <property type="project" value="TreeGrafter"/>
</dbReference>
<dbReference type="GO" id="GO:0097192">
    <property type="term" value="P:extrinsic apoptotic signaling pathway in absence of ligand"/>
    <property type="evidence" value="ECO:0007669"/>
    <property type="project" value="TreeGrafter"/>
</dbReference>
<sequence length="178" mass="20210">MEQASKTRCTGLSDSISCILRIGKALLWGFIKTLWQRLAACSPHPAPLEQFGRDRLPGEQANGGDEPDAAQVYSLQEHMFRILQELRSNADITRMAESVISENPLHGLAEVSEEMFATGVNWGRIVVFFYFTFEVGRQSASSFFRDVMDWAMNFLRDRLALWIEQQGGWNALLNFFPS</sequence>
<accession>A0A6P9C6Y4</accession>
<dbReference type="SUPFAM" id="SSF56854">
    <property type="entry name" value="Bcl-2 inhibitors of programmed cell death"/>
    <property type="match status" value="1"/>
</dbReference>
<dbReference type="AlphaFoldDB" id="A0A6P9C6Y4"/>
<evidence type="ECO:0000313" key="5">
    <source>
        <dbReference type="RefSeq" id="XP_034279192.1"/>
    </source>
</evidence>
<dbReference type="GO" id="GO:0008053">
    <property type="term" value="P:mitochondrial fusion"/>
    <property type="evidence" value="ECO:0007669"/>
    <property type="project" value="TreeGrafter"/>
</dbReference>
<reference evidence="5" key="1">
    <citation type="submission" date="2025-08" db="UniProtKB">
        <authorList>
            <consortium name="RefSeq"/>
        </authorList>
    </citation>
    <scope>IDENTIFICATION</scope>
    <source>
        <tissue evidence="5">Blood</tissue>
    </source>
</reference>
<dbReference type="Proteomes" id="UP001652622">
    <property type="component" value="Unplaced"/>
</dbReference>
<dbReference type="RefSeq" id="XP_034279192.1">
    <property type="nucleotide sequence ID" value="XM_034423301.2"/>
</dbReference>
<protein>
    <submittedName>
        <fullName evidence="5">Apoptosis regulator BAX-like isoform X2</fullName>
    </submittedName>
</protein>
<dbReference type="SMART" id="SM00337">
    <property type="entry name" value="BCL"/>
    <property type="match status" value="1"/>
</dbReference>
<dbReference type="InterPro" id="IPR026298">
    <property type="entry name" value="Bcl-2_fam"/>
</dbReference>
<dbReference type="GO" id="GO:0015267">
    <property type="term" value="F:channel activity"/>
    <property type="evidence" value="ECO:0007669"/>
    <property type="project" value="TreeGrafter"/>
</dbReference>